<reference evidence="1 2" key="1">
    <citation type="journal article" date="2018" name="Sci. Rep.">
        <title>Genomic diversity and distribution of Bifidobacterium longum subsp. longum across the human lifespan.</title>
        <authorList>
            <person name="Odamaki T."/>
            <person name="Bottacini F."/>
            <person name="Kato K."/>
            <person name="Mitsuyama E."/>
            <person name="Yoshida K."/>
            <person name="Horigome A."/>
            <person name="Xiao J.Z."/>
            <person name="van Sinderen D."/>
        </authorList>
    </citation>
    <scope>NUCLEOTIDE SEQUENCE [LARGE SCALE GENOMIC DNA]</scope>
    <source>
        <strain evidence="1 2">MCC10113</strain>
    </source>
</reference>
<proteinExistence type="predicted"/>
<gene>
    <name evidence="1" type="ORF">MCC10113_1081</name>
</gene>
<evidence type="ECO:0000313" key="1">
    <source>
        <dbReference type="EMBL" id="TCF58272.1"/>
    </source>
</evidence>
<dbReference type="Proteomes" id="UP000292478">
    <property type="component" value="Unassembled WGS sequence"/>
</dbReference>
<sequence>MRHIFIIDGGNAAEEFPFGSMLYSFSSTNGDHVNIQVCRRCKMNPCRCTMAEEKLLRTVKRKPVPYCSETMLENLRKQDTRRLHLRTEW</sequence>
<accession>A0A4R0V5N4</accession>
<organism evidence="1 2">
    <name type="scientific">Bifidobacterium longum subsp. longum</name>
    <dbReference type="NCBI Taxonomy" id="1679"/>
    <lineage>
        <taxon>Bacteria</taxon>
        <taxon>Bacillati</taxon>
        <taxon>Actinomycetota</taxon>
        <taxon>Actinomycetes</taxon>
        <taxon>Bifidobacteriales</taxon>
        <taxon>Bifidobacteriaceae</taxon>
        <taxon>Bifidobacterium</taxon>
    </lineage>
</organism>
<dbReference type="EMBL" id="SHTC01000015">
    <property type="protein sequence ID" value="TCF58272.1"/>
    <property type="molecule type" value="Genomic_DNA"/>
</dbReference>
<evidence type="ECO:0000313" key="2">
    <source>
        <dbReference type="Proteomes" id="UP000292478"/>
    </source>
</evidence>
<comment type="caution">
    <text evidence="1">The sequence shown here is derived from an EMBL/GenBank/DDBJ whole genome shotgun (WGS) entry which is preliminary data.</text>
</comment>
<protein>
    <submittedName>
        <fullName evidence="1">Uncharacterized protein</fullName>
    </submittedName>
</protein>
<dbReference type="AlphaFoldDB" id="A0A4R0V5N4"/>
<name>A0A4R0V5N4_BIFLL</name>
<dbReference type="RefSeq" id="WP_131204018.1">
    <property type="nucleotide sequence ID" value="NZ_SHPU01000029.1"/>
</dbReference>